<dbReference type="EMBL" id="VGJX01000206">
    <property type="protein sequence ID" value="MBM3274410.1"/>
    <property type="molecule type" value="Genomic_DNA"/>
</dbReference>
<evidence type="ECO:0000313" key="3">
    <source>
        <dbReference type="Proteomes" id="UP000703893"/>
    </source>
</evidence>
<evidence type="ECO:0000313" key="2">
    <source>
        <dbReference type="EMBL" id="MBM3274410.1"/>
    </source>
</evidence>
<dbReference type="AlphaFoldDB" id="A0A937X583"/>
<dbReference type="Proteomes" id="UP000703893">
    <property type="component" value="Unassembled WGS sequence"/>
</dbReference>
<feature type="region of interest" description="Disordered" evidence="1">
    <location>
        <begin position="152"/>
        <end position="171"/>
    </location>
</feature>
<proteinExistence type="predicted"/>
<reference evidence="2 3" key="1">
    <citation type="submission" date="2019-03" db="EMBL/GenBank/DDBJ databases">
        <title>Lake Tanganyika Metagenome-Assembled Genomes (MAGs).</title>
        <authorList>
            <person name="Tran P."/>
        </authorList>
    </citation>
    <scope>NUCLEOTIDE SEQUENCE [LARGE SCALE GENOMIC DNA]</scope>
    <source>
        <strain evidence="2">K_DeepCast_65m_m2_236</strain>
    </source>
</reference>
<comment type="caution">
    <text evidence="2">The sequence shown here is derived from an EMBL/GenBank/DDBJ whole genome shotgun (WGS) entry which is preliminary data.</text>
</comment>
<dbReference type="Pfam" id="PF11850">
    <property type="entry name" value="DUF3370"/>
    <property type="match status" value="1"/>
</dbReference>
<dbReference type="InterPro" id="IPR021801">
    <property type="entry name" value="DUF3370"/>
</dbReference>
<organism evidence="2 3">
    <name type="scientific">Candidatus Tanganyikabacteria bacterium</name>
    <dbReference type="NCBI Taxonomy" id="2961651"/>
    <lineage>
        <taxon>Bacteria</taxon>
        <taxon>Bacillati</taxon>
        <taxon>Candidatus Sericytochromatia</taxon>
        <taxon>Candidatus Tanganyikabacteria</taxon>
    </lineage>
</organism>
<accession>A0A937X583</accession>
<name>A0A937X583_9BACT</name>
<evidence type="ECO:0000256" key="1">
    <source>
        <dbReference type="SAM" id="MobiDB-lite"/>
    </source>
</evidence>
<sequence>MSLAVEGPGARQIRKARTSRIPLAASARASLPDRAEFSPGAGGVLPLPGGLDHVQVLNSNHPEIVVGAGISISTLPLAGEAHLTHAFEGDFEIFAHHQNRSGGKLHQAVVLYNPGSAPVTVDVGTSASYDTASAIYLDLPFLKVGKGPLSRISSGPGAKTSGAILRGEGNVPPRKIEIPPGAYHVLHTKAFMPFNELTSQFRLKSSGPVHAAVLFDRREPTPEAAAAMLGAGTRLERTKSDPPATDGRYGRVGGVQVGARWQGTLTTEDGKRFVLPGPAQARAYLVDGVMKNTQGTGQDQSAPLLLRYPTSAVRSHANYGVEYELTVPLENRSDRPQRVRFYMDSPTAGNGVFFRSFRGLLAFEDREVGRTSYVHVGQQPKERGTTPLHEVVVPPGATRELRVRLIYPADATPPQVLRVDASPV</sequence>
<protein>
    <submittedName>
        <fullName evidence="2">DUF3370 family protein</fullName>
    </submittedName>
</protein>
<gene>
    <name evidence="2" type="ORF">FJZ00_04615</name>
</gene>